<keyword evidence="3" id="KW-1185">Reference proteome</keyword>
<dbReference type="InterPro" id="IPR045857">
    <property type="entry name" value="O16G_dom_2"/>
</dbReference>
<comment type="caution">
    <text evidence="2">The sequence shown here is derived from an EMBL/GenBank/DDBJ whole genome shotgun (WGS) entry which is preliminary data.</text>
</comment>
<dbReference type="Gene3D" id="3.90.400.10">
    <property type="entry name" value="Oligo-1,6-glucosidase, Domain 2"/>
    <property type="match status" value="1"/>
</dbReference>
<organism evidence="2 3">
    <name type="scientific">Kribbella hippodromi</name>
    <dbReference type="NCBI Taxonomy" id="434347"/>
    <lineage>
        <taxon>Bacteria</taxon>
        <taxon>Bacillati</taxon>
        <taxon>Actinomycetota</taxon>
        <taxon>Actinomycetes</taxon>
        <taxon>Propionibacteriales</taxon>
        <taxon>Kribbellaceae</taxon>
        <taxon>Kribbella</taxon>
    </lineage>
</organism>
<accession>A0ABP4NN13</accession>
<reference evidence="3" key="1">
    <citation type="journal article" date="2019" name="Int. J. Syst. Evol. Microbiol.">
        <title>The Global Catalogue of Microorganisms (GCM) 10K type strain sequencing project: providing services to taxonomists for standard genome sequencing and annotation.</title>
        <authorList>
            <consortium name="The Broad Institute Genomics Platform"/>
            <consortium name="The Broad Institute Genome Sequencing Center for Infectious Disease"/>
            <person name="Wu L."/>
            <person name="Ma J."/>
        </authorList>
    </citation>
    <scope>NUCLEOTIDE SEQUENCE [LARGE SCALE GENOMIC DNA]</scope>
    <source>
        <strain evidence="3">JCM 15572</strain>
    </source>
</reference>
<name>A0ABP4NN13_9ACTN</name>
<dbReference type="PANTHER" id="PTHR10357:SF219">
    <property type="entry name" value="MALTOSE ALPHA-D-GLUCOSYLTRANSFERASE"/>
    <property type="match status" value="1"/>
</dbReference>
<dbReference type="EMBL" id="BAAAPH010000006">
    <property type="protein sequence ID" value="GAA1564491.1"/>
    <property type="molecule type" value="Genomic_DNA"/>
</dbReference>
<dbReference type="Pfam" id="PF25839">
    <property type="entry name" value="Apionate_lact_C"/>
    <property type="match status" value="1"/>
</dbReference>
<evidence type="ECO:0000259" key="1">
    <source>
        <dbReference type="SMART" id="SM00642"/>
    </source>
</evidence>
<dbReference type="Gene3D" id="3.20.20.80">
    <property type="entry name" value="Glycosidases"/>
    <property type="match status" value="1"/>
</dbReference>
<dbReference type="SMART" id="SM00642">
    <property type="entry name" value="Aamy"/>
    <property type="match status" value="1"/>
</dbReference>
<evidence type="ECO:0000313" key="3">
    <source>
        <dbReference type="Proteomes" id="UP001501705"/>
    </source>
</evidence>
<sequence length="485" mass="55035">MTIYQLDAATFSDEGLAGVRRRLDHIRAVGADTVWLQPFYVSPYRDSGYDVVDHRGVSQRFGTLADFDDLVARCHELGLRVIVGLIVQHTSIDHPWFRSARDDPASPYRDHYIWAAEPHEDDVVGEPVFEGEEDSIWAYDEHARRYYRHAFYWHQPDLDVGHPKVREDIAATIRFWLDHGVDGFRVDAVPHMIRQAAVTDDRDRGFWFLSELSEAANGALLVGEVDDGPPSYPDYFGTGDRLTGILDFWTNNLLFLALARRTAEPLLRALRAQPKPPAGCTYLNWLRNHDELNLSLLADDERDEVMDAFAPDEEMRVFGRGIRRRLAPMLNGDERRIAMAHALMMSLPGVPIVRYGEDIGMDDDLSLPERNAVRNPMDWAAAEKQELEPGSLLSRVAQLVHRREDLGPLPPDDCDPVELSAPAVVGLRHQRADHAILMLANLSEEEVTIQLDTDVKADLVADRTYEPAGDEVRLGAYGYRWLRIK</sequence>
<feature type="domain" description="Glycosyl hydrolase family 13 catalytic" evidence="1">
    <location>
        <begin position="5"/>
        <end position="403"/>
    </location>
</feature>
<dbReference type="RefSeq" id="WP_344233251.1">
    <property type="nucleotide sequence ID" value="NZ_BAAAPH010000006.1"/>
</dbReference>
<dbReference type="InterPro" id="IPR058789">
    <property type="entry name" value="ApnL_C"/>
</dbReference>
<dbReference type="Proteomes" id="UP001501705">
    <property type="component" value="Unassembled WGS sequence"/>
</dbReference>
<dbReference type="InterPro" id="IPR006047">
    <property type="entry name" value="GH13_cat_dom"/>
</dbReference>
<dbReference type="Pfam" id="PF00128">
    <property type="entry name" value="Alpha-amylase"/>
    <property type="match status" value="1"/>
</dbReference>
<dbReference type="InterPro" id="IPR013780">
    <property type="entry name" value="Glyco_hydro_b"/>
</dbReference>
<dbReference type="SUPFAM" id="SSF51445">
    <property type="entry name" value="(Trans)glycosidases"/>
    <property type="match status" value="1"/>
</dbReference>
<proteinExistence type="predicted"/>
<dbReference type="PANTHER" id="PTHR10357">
    <property type="entry name" value="ALPHA-AMYLASE FAMILY MEMBER"/>
    <property type="match status" value="1"/>
</dbReference>
<dbReference type="Gene3D" id="2.60.40.1180">
    <property type="entry name" value="Golgi alpha-mannosidase II"/>
    <property type="match status" value="1"/>
</dbReference>
<protein>
    <submittedName>
        <fullName evidence="2">Alpha-amylase family protein</fullName>
    </submittedName>
</protein>
<gene>
    <name evidence="2" type="ORF">GCM10009804_21480</name>
</gene>
<dbReference type="InterPro" id="IPR017853">
    <property type="entry name" value="GH"/>
</dbReference>
<evidence type="ECO:0000313" key="2">
    <source>
        <dbReference type="EMBL" id="GAA1564491.1"/>
    </source>
</evidence>